<accession>A0A2V5IE28</accession>
<organism evidence="3 4">
    <name type="scientific">Aspergillus indologenus CBS 114.80</name>
    <dbReference type="NCBI Taxonomy" id="1450541"/>
    <lineage>
        <taxon>Eukaryota</taxon>
        <taxon>Fungi</taxon>
        <taxon>Dikarya</taxon>
        <taxon>Ascomycota</taxon>
        <taxon>Pezizomycotina</taxon>
        <taxon>Eurotiomycetes</taxon>
        <taxon>Eurotiomycetidae</taxon>
        <taxon>Eurotiales</taxon>
        <taxon>Aspergillaceae</taxon>
        <taxon>Aspergillus</taxon>
        <taxon>Aspergillus subgen. Circumdati</taxon>
    </lineage>
</organism>
<dbReference type="Gene3D" id="3.40.1210.10">
    <property type="entry name" value="Survival protein SurE-like phosphatase/nucleotidase"/>
    <property type="match status" value="1"/>
</dbReference>
<proteinExistence type="predicted"/>
<dbReference type="InterPro" id="IPR002828">
    <property type="entry name" value="SurE-like_Pase/nucleotidase"/>
</dbReference>
<dbReference type="GO" id="GO:0000932">
    <property type="term" value="C:P-body"/>
    <property type="evidence" value="ECO:0007669"/>
    <property type="project" value="TreeGrafter"/>
</dbReference>
<feature type="region of interest" description="Disordered" evidence="1">
    <location>
        <begin position="67"/>
        <end position="99"/>
    </location>
</feature>
<dbReference type="InterPro" id="IPR036523">
    <property type="entry name" value="SurE-like_sf"/>
</dbReference>
<feature type="domain" description="Survival protein SurE-like phosphatase/nucleotidase" evidence="2">
    <location>
        <begin position="3"/>
        <end position="237"/>
    </location>
</feature>
<evidence type="ECO:0000313" key="4">
    <source>
        <dbReference type="Proteomes" id="UP000248817"/>
    </source>
</evidence>
<sequence>MHILVVNDDGPPSRDASPYVHSLVHELQTQGHIVTVVLPNQQRSWIGKAHFVGEVVKATYFSPGEPFRFEGTEHQTPQGLSNDTHSSSSSSNGAQDHRPWMLVNSTPAGCVQIGLHHYPHYQQEGRPIPIDLVISGPNLGANATALFSLSSGTIGGAMEAVLCGKRSIALSFEPVARDDVCNPVQITDACRHAVHLIKHLYHSWDEGVELYSVNIPLRSAPSGDRKVMYTRIRPNRWLAASPFQVVSPSGDATEQNADSSLLLRWAPDLSDIHGSMDRTSNADDDWAVREGKTSVTPLKANFMHAVHCKGEIHLK</sequence>
<name>A0A2V5IE28_9EURO</name>
<gene>
    <name evidence="3" type="ORF">BP00DRAFT_435255</name>
</gene>
<evidence type="ECO:0000256" key="1">
    <source>
        <dbReference type="SAM" id="MobiDB-lite"/>
    </source>
</evidence>
<dbReference type="SUPFAM" id="SSF64167">
    <property type="entry name" value="SurE-like"/>
    <property type="match status" value="1"/>
</dbReference>
<keyword evidence="4" id="KW-1185">Reference proteome</keyword>
<dbReference type="EMBL" id="KZ825492">
    <property type="protein sequence ID" value="PYI32464.1"/>
    <property type="molecule type" value="Genomic_DNA"/>
</dbReference>
<evidence type="ECO:0000259" key="2">
    <source>
        <dbReference type="Pfam" id="PF01975"/>
    </source>
</evidence>
<protein>
    <submittedName>
        <fullName evidence="3">Sure-like protein</fullName>
    </submittedName>
</protein>
<dbReference type="Pfam" id="PF01975">
    <property type="entry name" value="SurE"/>
    <property type="match status" value="1"/>
</dbReference>
<dbReference type="Proteomes" id="UP000248817">
    <property type="component" value="Unassembled WGS sequence"/>
</dbReference>
<dbReference type="AlphaFoldDB" id="A0A2V5IE28"/>
<dbReference type="InterPro" id="IPR027746">
    <property type="entry name" value="TTL"/>
</dbReference>
<reference evidence="3 4" key="1">
    <citation type="submission" date="2018-02" db="EMBL/GenBank/DDBJ databases">
        <title>The genomes of Aspergillus section Nigri reveals drivers in fungal speciation.</title>
        <authorList>
            <consortium name="DOE Joint Genome Institute"/>
            <person name="Vesth T.C."/>
            <person name="Nybo J."/>
            <person name="Theobald S."/>
            <person name="Brandl J."/>
            <person name="Frisvad J.C."/>
            <person name="Nielsen K.F."/>
            <person name="Lyhne E.K."/>
            <person name="Kogle M.E."/>
            <person name="Kuo A."/>
            <person name="Riley R."/>
            <person name="Clum A."/>
            <person name="Nolan M."/>
            <person name="Lipzen A."/>
            <person name="Salamov A."/>
            <person name="Henrissat B."/>
            <person name="Wiebenga A."/>
            <person name="De vries R.P."/>
            <person name="Grigoriev I.V."/>
            <person name="Mortensen U.H."/>
            <person name="Andersen M.R."/>
            <person name="Baker S.E."/>
        </authorList>
    </citation>
    <scope>NUCLEOTIDE SEQUENCE [LARGE SCALE GENOMIC DNA]</scope>
    <source>
        <strain evidence="3 4">CBS 114.80</strain>
    </source>
</reference>
<evidence type="ECO:0000313" key="3">
    <source>
        <dbReference type="EMBL" id="PYI32464.1"/>
    </source>
</evidence>
<dbReference type="PANTHER" id="PTHR47551:SF1">
    <property type="entry name" value="TUBULIN--TYROSINE LIGASE PBY1-RELATED"/>
    <property type="match status" value="1"/>
</dbReference>
<feature type="compositionally biased region" description="Polar residues" evidence="1">
    <location>
        <begin position="74"/>
        <end position="85"/>
    </location>
</feature>
<dbReference type="PANTHER" id="PTHR47551">
    <property type="entry name" value="TUBULIN--TYROSINE LIGASE PBY1-RELATED"/>
    <property type="match status" value="1"/>
</dbReference>
<dbReference type="NCBIfam" id="TIGR00087">
    <property type="entry name" value="surE"/>
    <property type="match status" value="1"/>
</dbReference>
<dbReference type="GO" id="GO:0016787">
    <property type="term" value="F:hydrolase activity"/>
    <property type="evidence" value="ECO:0007669"/>
    <property type="project" value="InterPro"/>
</dbReference>